<dbReference type="InterPro" id="IPR011008">
    <property type="entry name" value="Dimeric_a/b-barrel"/>
</dbReference>
<organism evidence="1 2">
    <name type="scientific">Bradyrhizobium jicamae</name>
    <dbReference type="NCBI Taxonomy" id="280332"/>
    <lineage>
        <taxon>Bacteria</taxon>
        <taxon>Pseudomonadati</taxon>
        <taxon>Pseudomonadota</taxon>
        <taxon>Alphaproteobacteria</taxon>
        <taxon>Hyphomicrobiales</taxon>
        <taxon>Nitrobacteraceae</taxon>
        <taxon>Bradyrhizobium</taxon>
    </lineage>
</organism>
<name>A0ABS5FYJ4_9BRAD</name>
<evidence type="ECO:0008006" key="3">
    <source>
        <dbReference type="Google" id="ProtNLM"/>
    </source>
</evidence>
<dbReference type="SUPFAM" id="SSF54909">
    <property type="entry name" value="Dimeric alpha+beta barrel"/>
    <property type="match status" value="1"/>
</dbReference>
<proteinExistence type="predicted"/>
<keyword evidence="2" id="KW-1185">Reference proteome</keyword>
<protein>
    <recommendedName>
        <fullName evidence="3">DUF3291 domain-containing protein</fullName>
    </recommendedName>
</protein>
<accession>A0ABS5FYJ4</accession>
<dbReference type="Proteomes" id="UP001315278">
    <property type="component" value="Unassembled WGS sequence"/>
</dbReference>
<dbReference type="EMBL" id="JAFCJH010000109">
    <property type="protein sequence ID" value="MBR0801790.1"/>
    <property type="molecule type" value="Genomic_DNA"/>
</dbReference>
<evidence type="ECO:0000313" key="1">
    <source>
        <dbReference type="EMBL" id="MBR0801790.1"/>
    </source>
</evidence>
<evidence type="ECO:0000313" key="2">
    <source>
        <dbReference type="Proteomes" id="UP001315278"/>
    </source>
</evidence>
<comment type="caution">
    <text evidence="1">The sequence shown here is derived from an EMBL/GenBank/DDBJ whole genome shotgun (WGS) entry which is preliminary data.</text>
</comment>
<gene>
    <name evidence="1" type="ORF">JQ615_41360</name>
</gene>
<sequence length="97" mass="11194">MLQLPEFWLLTLRALAQARCAEGCSYVTARAIEGTYHTMTIWTDIGHMRAYVVSGAHKAAIRRFRPLGTGRVYTFQTDSRPTWQEGYELWKQKAREA</sequence>
<reference evidence="2" key="1">
    <citation type="journal article" date="2021" name="ISME J.">
        <title>Evolutionary origin and ecological implication of a unique nif island in free-living Bradyrhizobium lineages.</title>
        <authorList>
            <person name="Tao J."/>
        </authorList>
    </citation>
    <scope>NUCLEOTIDE SEQUENCE [LARGE SCALE GENOMIC DNA]</scope>
    <source>
        <strain evidence="2">SZCCT0434</strain>
    </source>
</reference>